<feature type="domain" description="PAS" evidence="14">
    <location>
        <begin position="35"/>
        <end position="88"/>
    </location>
</feature>
<evidence type="ECO:0000256" key="10">
    <source>
        <dbReference type="SAM" id="Coils"/>
    </source>
</evidence>
<dbReference type="InterPro" id="IPR013656">
    <property type="entry name" value="PAS_4"/>
</dbReference>
<organism evidence="16 17">
    <name type="scientific">Frigoriglobus tundricola</name>
    <dbReference type="NCBI Taxonomy" id="2774151"/>
    <lineage>
        <taxon>Bacteria</taxon>
        <taxon>Pseudomonadati</taxon>
        <taxon>Planctomycetota</taxon>
        <taxon>Planctomycetia</taxon>
        <taxon>Gemmatales</taxon>
        <taxon>Gemmataceae</taxon>
        <taxon>Frigoriglobus</taxon>
    </lineage>
</organism>
<name>A0A6M5Z128_9BACT</name>
<dbReference type="Pfam" id="PF00072">
    <property type="entry name" value="Response_reg"/>
    <property type="match status" value="1"/>
</dbReference>
<dbReference type="PROSITE" id="PS50112">
    <property type="entry name" value="PAS"/>
    <property type="match status" value="4"/>
</dbReference>
<dbReference type="InterPro" id="IPR001789">
    <property type="entry name" value="Sig_transdc_resp-reg_receiver"/>
</dbReference>
<dbReference type="InterPro" id="IPR013655">
    <property type="entry name" value="PAS_fold_3"/>
</dbReference>
<dbReference type="RefSeq" id="WP_171474923.1">
    <property type="nucleotide sequence ID" value="NZ_CP053452.2"/>
</dbReference>
<dbReference type="PANTHER" id="PTHR43065:SF42">
    <property type="entry name" value="TWO-COMPONENT SENSOR PPRA"/>
    <property type="match status" value="1"/>
</dbReference>
<dbReference type="SUPFAM" id="SSF55785">
    <property type="entry name" value="PYP-like sensor domain (PAS domain)"/>
    <property type="match status" value="6"/>
</dbReference>
<dbReference type="Pfam" id="PF13185">
    <property type="entry name" value="GAF_2"/>
    <property type="match status" value="1"/>
</dbReference>
<dbReference type="Gene3D" id="1.10.287.130">
    <property type="match status" value="1"/>
</dbReference>
<evidence type="ECO:0000256" key="8">
    <source>
        <dbReference type="ARBA" id="ARBA00023012"/>
    </source>
</evidence>
<evidence type="ECO:0000313" key="16">
    <source>
        <dbReference type="EMBL" id="QJX00098.1"/>
    </source>
</evidence>
<evidence type="ECO:0000256" key="9">
    <source>
        <dbReference type="PROSITE-ProRule" id="PRU00169"/>
    </source>
</evidence>
<evidence type="ECO:0000259" key="15">
    <source>
        <dbReference type="PROSITE" id="PS50113"/>
    </source>
</evidence>
<dbReference type="PROSITE" id="PS50113">
    <property type="entry name" value="PAC"/>
    <property type="match status" value="4"/>
</dbReference>
<evidence type="ECO:0000256" key="7">
    <source>
        <dbReference type="ARBA" id="ARBA00022840"/>
    </source>
</evidence>
<feature type="domain" description="PAC" evidence="15">
    <location>
        <begin position="1080"/>
        <end position="1132"/>
    </location>
</feature>
<dbReference type="Proteomes" id="UP000503447">
    <property type="component" value="Chromosome"/>
</dbReference>
<dbReference type="SMART" id="SM00388">
    <property type="entry name" value="HisKA"/>
    <property type="match status" value="1"/>
</dbReference>
<comment type="catalytic activity">
    <reaction evidence="1">
        <text>ATP + protein L-histidine = ADP + protein N-phospho-L-histidine.</text>
        <dbReference type="EC" id="2.7.13.3"/>
    </reaction>
</comment>
<protein>
    <recommendedName>
        <fullName evidence="2">histidine kinase</fullName>
        <ecNumber evidence="2">2.7.13.3</ecNumber>
    </recommendedName>
</protein>
<dbReference type="PRINTS" id="PR00344">
    <property type="entry name" value="BCTRLSENSOR"/>
</dbReference>
<keyword evidence="8" id="KW-0902">Two-component regulatory system</keyword>
<feature type="domain" description="PAC" evidence="15">
    <location>
        <begin position="108"/>
        <end position="159"/>
    </location>
</feature>
<dbReference type="SUPFAM" id="SSF52172">
    <property type="entry name" value="CheY-like"/>
    <property type="match status" value="1"/>
</dbReference>
<dbReference type="InterPro" id="IPR000014">
    <property type="entry name" value="PAS"/>
</dbReference>
<dbReference type="SMART" id="SM00065">
    <property type="entry name" value="GAF"/>
    <property type="match status" value="2"/>
</dbReference>
<dbReference type="Gene3D" id="3.40.50.2300">
    <property type="match status" value="1"/>
</dbReference>
<dbReference type="InterPro" id="IPR001610">
    <property type="entry name" value="PAC"/>
</dbReference>
<feature type="region of interest" description="Disordered" evidence="11">
    <location>
        <begin position="98"/>
        <end position="117"/>
    </location>
</feature>
<dbReference type="SMART" id="SM00086">
    <property type="entry name" value="PAC"/>
    <property type="match status" value="5"/>
</dbReference>
<feature type="domain" description="Histidine kinase" evidence="12">
    <location>
        <begin position="1145"/>
        <end position="1368"/>
    </location>
</feature>
<dbReference type="GO" id="GO:0006355">
    <property type="term" value="P:regulation of DNA-templated transcription"/>
    <property type="evidence" value="ECO:0007669"/>
    <property type="project" value="InterPro"/>
</dbReference>
<evidence type="ECO:0000256" key="6">
    <source>
        <dbReference type="ARBA" id="ARBA00022777"/>
    </source>
</evidence>
<dbReference type="InterPro" id="IPR003594">
    <property type="entry name" value="HATPase_dom"/>
</dbReference>
<dbReference type="GO" id="GO:0005524">
    <property type="term" value="F:ATP binding"/>
    <property type="evidence" value="ECO:0007669"/>
    <property type="project" value="UniProtKB-KW"/>
</dbReference>
<sequence>MAFWVGAVKGTAFVLASAAALFWLVRREVRALTHALGLLRAVVDGTTDAVFVKDRDGKYLMVNEAAARFVGRPVADVLGRSDADLFDPAGARARARVRPAGDGIGPNGDHGGRADRRRHPALIWPPARPARDAGGAVTGVVGIARDITDRKRAESERAAHLRYFESMDRVNRALYVSNDLERTMGAVLDVVLAEFGCDRALLVYPCDPAAPTWTAPIERTRPEYPAPGARGLEVPVTPEIVRTFTTVLGARGPVRFGPGGDHPLPATAAERFGVRSQLAMAVYPLMGAPWMFGLHQCTHARVWEPGEERLFREIGRRLADTLTSLIAFRDLRTSEERYRALVELSPDAIVVVRGGRIAFANAAAARMVRGADPAALIGLIVNDHIHPDDLPVSRARQETVLREGRTVPPHEFRMRALDGAYIDAEVCGGPCVVDGAPGIQFFARDVTERRRAAALLAHQNRVLERIATGAPLAGTLDEIVRFVEAEFPGLVCSILLLDRGGRHLRIGAAPNLPQEYNAVVDGFVIGPCGGSCGTAAYTREPVHVADIATDPLWAEYKQHALVHGLRACWSTPIFGAARGAAPRAVLGTFAVYARAPGAPDPRLAPLIGRAEHLASVAIEREHADRDLRESEERFRAAMVGSLDAVYFLTAVRDPGGRITDFVFSDVNPKGEALIGFPRAALIGKPLCEVRPETRTDGFFDKYVRVVETRTPLEEEFSSAAGFVGWLHHQVVPLGDGVVITSCDVTERKRAEAALRASQRQFAQLVANVEGIVWEADAGTFRFTFVSERAERLLGYPTAQWTTEPRFWVDHIHPDDRDWVVDFCLGATAERRNHDFEYRFIAADGRTVWLRDIVSVIADGDRATKLHGLMVDVTAQKRAEQALRDSEERFRTFVDHATDAFFLQGPDQRVLDVNRQACVSLGCEREELIGQTPADFDPDVTAALVEQQRTRLGVGETITFDARHRRKDGTTFPVEVRLRPFETQGKRFYLALARDVTERKRAEAELRESEERLRLFIDHVAAPIAMFDRDLRYVHVSRRWRTDYRLGDRALAGLSHYEVFPELPERWKETYRRCLAGAVERCEEDRFERADGTVQWLRWEIRPWHRADGAVGGVVMFAEDITARKRMEAQLHQAQKMEAVGRLAGGIAHDFNNLLTVINGFCDLTLREMAGDDPHRGALTEVRSAGERAARLTQQLLAYSRKAMIEPKVIDLNVLVSESVELLRRLIGEDIVVASDLQPAPARIRADRGQIEQVVMNLVVNARDAMPTGGRVTVETRTVTIGPDHLPDDPDLNPGRYVRLTVADTGAGMPEEVLAHVFEPFFTTKGVGKGTGLGLAVVQGAVKQSGGHIGVSSAVGVGTTFTLLFPAVADPAASVRAGPERSVRGAETILLAEDEGAVRTIARLALESYGYTVLAVGGGADALATAAAHAGEIALLVTDVVMPGMNGRQLAEELRRRQPGLRVLFMSGYTDDVVVRHGLVTPVDAFIQKPFSPEAMARKVREMLDRQREPVAADGN</sequence>
<dbReference type="InterPro" id="IPR013767">
    <property type="entry name" value="PAS_fold"/>
</dbReference>
<dbReference type="InterPro" id="IPR003661">
    <property type="entry name" value="HisK_dim/P_dom"/>
</dbReference>
<feature type="domain" description="PAC" evidence="15">
    <location>
        <begin position="833"/>
        <end position="884"/>
    </location>
</feature>
<feature type="modified residue" description="4-aspartylphosphate" evidence="9">
    <location>
        <position position="1438"/>
    </location>
</feature>
<dbReference type="CDD" id="cd00130">
    <property type="entry name" value="PAS"/>
    <property type="match status" value="4"/>
</dbReference>
<evidence type="ECO:0000256" key="4">
    <source>
        <dbReference type="ARBA" id="ARBA00022679"/>
    </source>
</evidence>
<dbReference type="SMART" id="SM00091">
    <property type="entry name" value="PAS"/>
    <property type="match status" value="6"/>
</dbReference>
<proteinExistence type="predicted"/>
<dbReference type="InterPro" id="IPR011006">
    <property type="entry name" value="CheY-like_superfamily"/>
</dbReference>
<dbReference type="SUPFAM" id="SSF47384">
    <property type="entry name" value="Homodimeric domain of signal transducing histidine kinase"/>
    <property type="match status" value="1"/>
</dbReference>
<dbReference type="InterPro" id="IPR036097">
    <property type="entry name" value="HisK_dim/P_sf"/>
</dbReference>
<feature type="domain" description="PAS" evidence="14">
    <location>
        <begin position="334"/>
        <end position="404"/>
    </location>
</feature>
<feature type="domain" description="PAC" evidence="15">
    <location>
        <begin position="957"/>
        <end position="1007"/>
    </location>
</feature>
<evidence type="ECO:0000256" key="11">
    <source>
        <dbReference type="SAM" id="MobiDB-lite"/>
    </source>
</evidence>
<dbReference type="Gene3D" id="3.30.450.20">
    <property type="entry name" value="PAS domain"/>
    <property type="match status" value="6"/>
</dbReference>
<dbReference type="Pfam" id="PF08447">
    <property type="entry name" value="PAS_3"/>
    <property type="match status" value="1"/>
</dbReference>
<accession>A0A6M5Z128</accession>
<dbReference type="Gene3D" id="3.30.450.40">
    <property type="match status" value="2"/>
</dbReference>
<dbReference type="SMART" id="SM00387">
    <property type="entry name" value="HATPase_c"/>
    <property type="match status" value="1"/>
</dbReference>
<dbReference type="InterPro" id="IPR029016">
    <property type="entry name" value="GAF-like_dom_sf"/>
</dbReference>
<evidence type="ECO:0000259" key="14">
    <source>
        <dbReference type="PROSITE" id="PS50112"/>
    </source>
</evidence>
<dbReference type="InterPro" id="IPR004358">
    <property type="entry name" value="Sig_transdc_His_kin-like_C"/>
</dbReference>
<evidence type="ECO:0000256" key="2">
    <source>
        <dbReference type="ARBA" id="ARBA00012438"/>
    </source>
</evidence>
<feature type="coiled-coil region" evidence="10">
    <location>
        <begin position="991"/>
        <end position="1018"/>
    </location>
</feature>
<dbReference type="Pfam" id="PF08448">
    <property type="entry name" value="PAS_4"/>
    <property type="match status" value="4"/>
</dbReference>
<evidence type="ECO:0000256" key="5">
    <source>
        <dbReference type="ARBA" id="ARBA00022741"/>
    </source>
</evidence>
<dbReference type="InterPro" id="IPR005467">
    <property type="entry name" value="His_kinase_dom"/>
</dbReference>
<keyword evidence="3 9" id="KW-0597">Phosphoprotein</keyword>
<dbReference type="EMBL" id="CP053452">
    <property type="protein sequence ID" value="QJX00098.1"/>
    <property type="molecule type" value="Genomic_DNA"/>
</dbReference>
<dbReference type="Pfam" id="PF00512">
    <property type="entry name" value="HisKA"/>
    <property type="match status" value="1"/>
</dbReference>
<keyword evidence="6" id="KW-0418">Kinase</keyword>
<dbReference type="Pfam" id="PF02518">
    <property type="entry name" value="HATPase_c"/>
    <property type="match status" value="1"/>
</dbReference>
<dbReference type="GO" id="GO:0000155">
    <property type="term" value="F:phosphorelay sensor kinase activity"/>
    <property type="evidence" value="ECO:0007669"/>
    <property type="project" value="InterPro"/>
</dbReference>
<dbReference type="SUPFAM" id="SSF55874">
    <property type="entry name" value="ATPase domain of HSP90 chaperone/DNA topoisomerase II/histidine kinase"/>
    <property type="match status" value="1"/>
</dbReference>
<keyword evidence="7" id="KW-0067">ATP-binding</keyword>
<keyword evidence="10" id="KW-0175">Coiled coil</keyword>
<dbReference type="Pfam" id="PF00989">
    <property type="entry name" value="PAS"/>
    <property type="match status" value="1"/>
</dbReference>
<dbReference type="InterPro" id="IPR035965">
    <property type="entry name" value="PAS-like_dom_sf"/>
</dbReference>
<dbReference type="InterPro" id="IPR003018">
    <property type="entry name" value="GAF"/>
</dbReference>
<dbReference type="SUPFAM" id="SSF55781">
    <property type="entry name" value="GAF domain-like"/>
    <property type="match status" value="2"/>
</dbReference>
<evidence type="ECO:0000259" key="13">
    <source>
        <dbReference type="PROSITE" id="PS50110"/>
    </source>
</evidence>
<dbReference type="EC" id="2.7.13.3" evidence="2"/>
<evidence type="ECO:0000313" key="17">
    <source>
        <dbReference type="Proteomes" id="UP000503447"/>
    </source>
</evidence>
<gene>
    <name evidence="16" type="ORF">FTUN_7722</name>
</gene>
<keyword evidence="4" id="KW-0808">Transferase</keyword>
<dbReference type="KEGG" id="ftj:FTUN_7722"/>
<reference evidence="17" key="1">
    <citation type="submission" date="2020-05" db="EMBL/GenBank/DDBJ databases">
        <title>Frigoriglobus tundricola gen. nov., sp. nov., a psychrotolerant cellulolytic planctomycete of the family Gemmataceae with two divergent copies of 16S rRNA gene.</title>
        <authorList>
            <person name="Kulichevskaya I.S."/>
            <person name="Ivanova A.A."/>
            <person name="Naumoff D.G."/>
            <person name="Beletsky A.V."/>
            <person name="Rijpstra W.I.C."/>
            <person name="Sinninghe Damste J.S."/>
            <person name="Mardanov A.V."/>
            <person name="Ravin N.V."/>
            <person name="Dedysh S.N."/>
        </authorList>
    </citation>
    <scope>NUCLEOTIDE SEQUENCE [LARGE SCALE GENOMIC DNA]</scope>
    <source>
        <strain evidence="17">PL17</strain>
    </source>
</reference>
<dbReference type="InterPro" id="IPR000700">
    <property type="entry name" value="PAS-assoc_C"/>
</dbReference>
<dbReference type="SMART" id="SM00448">
    <property type="entry name" value="REC"/>
    <property type="match status" value="1"/>
</dbReference>
<dbReference type="PROSITE" id="PS50110">
    <property type="entry name" value="RESPONSE_REGULATORY"/>
    <property type="match status" value="1"/>
</dbReference>
<evidence type="ECO:0000256" key="3">
    <source>
        <dbReference type="ARBA" id="ARBA00022553"/>
    </source>
</evidence>
<feature type="domain" description="PAS" evidence="14">
    <location>
        <begin position="757"/>
        <end position="831"/>
    </location>
</feature>
<feature type="domain" description="PAS" evidence="14">
    <location>
        <begin position="885"/>
        <end position="931"/>
    </location>
</feature>
<dbReference type="PROSITE" id="PS50109">
    <property type="entry name" value="HIS_KIN"/>
    <property type="match status" value="1"/>
</dbReference>
<dbReference type="InterPro" id="IPR036890">
    <property type="entry name" value="HATPase_C_sf"/>
</dbReference>
<evidence type="ECO:0000256" key="1">
    <source>
        <dbReference type="ARBA" id="ARBA00000085"/>
    </source>
</evidence>
<dbReference type="NCBIfam" id="TIGR00229">
    <property type="entry name" value="sensory_box"/>
    <property type="match status" value="6"/>
</dbReference>
<feature type="domain" description="Response regulatory" evidence="13">
    <location>
        <begin position="1387"/>
        <end position="1503"/>
    </location>
</feature>
<dbReference type="PANTHER" id="PTHR43065">
    <property type="entry name" value="SENSOR HISTIDINE KINASE"/>
    <property type="match status" value="1"/>
</dbReference>
<evidence type="ECO:0000259" key="12">
    <source>
        <dbReference type="PROSITE" id="PS50109"/>
    </source>
</evidence>
<dbReference type="Gene3D" id="3.30.565.10">
    <property type="entry name" value="Histidine kinase-like ATPase, C-terminal domain"/>
    <property type="match status" value="1"/>
</dbReference>
<dbReference type="CDD" id="cd00082">
    <property type="entry name" value="HisKA"/>
    <property type="match status" value="1"/>
</dbReference>
<keyword evidence="17" id="KW-1185">Reference proteome</keyword>
<keyword evidence="5" id="KW-0547">Nucleotide-binding</keyword>